<reference evidence="4" key="1">
    <citation type="journal article" date="2019" name="Int. J. Syst. Evol. Microbiol.">
        <title>The Global Catalogue of Microorganisms (GCM) 10K type strain sequencing project: providing services to taxonomists for standard genome sequencing and annotation.</title>
        <authorList>
            <consortium name="The Broad Institute Genomics Platform"/>
            <consortium name="The Broad Institute Genome Sequencing Center for Infectious Disease"/>
            <person name="Wu L."/>
            <person name="Ma J."/>
        </authorList>
    </citation>
    <scope>NUCLEOTIDE SEQUENCE [LARGE SCALE GENOMIC DNA]</scope>
    <source>
        <strain evidence="4">JCM 17688</strain>
    </source>
</reference>
<dbReference type="PROSITE" id="PS50943">
    <property type="entry name" value="HTH_CROC1"/>
    <property type="match status" value="1"/>
</dbReference>
<dbReference type="InterPro" id="IPR013096">
    <property type="entry name" value="Cupin_2"/>
</dbReference>
<dbReference type="PANTHER" id="PTHR46797:SF1">
    <property type="entry name" value="METHYLPHOSPHONATE SYNTHASE"/>
    <property type="match status" value="1"/>
</dbReference>
<dbReference type="Gene3D" id="1.10.260.40">
    <property type="entry name" value="lambda repressor-like DNA-binding domains"/>
    <property type="match status" value="1"/>
</dbReference>
<dbReference type="RefSeq" id="WP_344999614.1">
    <property type="nucleotide sequence ID" value="NZ_BAABFR010000089.1"/>
</dbReference>
<proteinExistence type="predicted"/>
<sequence length="202" mass="20943">MSEAAKPDGADAEPRVGAVLKTARLARRRTLEDVAAEVSITKGYLSKLERDTVSASVATLVKICAALDIPMGALFEGPAVGEVVRAGSYPPIEFGGTGVAEFLLTPGGERRLQMILGEIAPGGGSGDEAYSLPADVTFAFVLAGSLVIAFPGADGADVHLGKGDAFTFDARREHSFTAGADGARVLWAIVPALPYQTRSDRP</sequence>
<dbReference type="Pfam" id="PF01381">
    <property type="entry name" value="HTH_3"/>
    <property type="match status" value="1"/>
</dbReference>
<dbReference type="CDD" id="cd02209">
    <property type="entry name" value="cupin_XRE_C"/>
    <property type="match status" value="1"/>
</dbReference>
<dbReference type="InterPro" id="IPR014710">
    <property type="entry name" value="RmlC-like_jellyroll"/>
</dbReference>
<dbReference type="SMART" id="SM00530">
    <property type="entry name" value="HTH_XRE"/>
    <property type="match status" value="1"/>
</dbReference>
<name>A0ABP8K7G6_9ACTN</name>
<evidence type="ECO:0000313" key="4">
    <source>
        <dbReference type="Proteomes" id="UP001500635"/>
    </source>
</evidence>
<dbReference type="Pfam" id="PF07883">
    <property type="entry name" value="Cupin_2"/>
    <property type="match status" value="1"/>
</dbReference>
<keyword evidence="4" id="KW-1185">Reference proteome</keyword>
<dbReference type="Gene3D" id="2.60.120.10">
    <property type="entry name" value="Jelly Rolls"/>
    <property type="match status" value="1"/>
</dbReference>
<dbReference type="InterPro" id="IPR050807">
    <property type="entry name" value="TransReg_Diox_bact_type"/>
</dbReference>
<dbReference type="CDD" id="cd00093">
    <property type="entry name" value="HTH_XRE"/>
    <property type="match status" value="1"/>
</dbReference>
<protein>
    <submittedName>
        <fullName evidence="3">Helix-turn-helix domain-containing protein</fullName>
    </submittedName>
</protein>
<dbReference type="InterPro" id="IPR011051">
    <property type="entry name" value="RmlC_Cupin_sf"/>
</dbReference>
<comment type="caution">
    <text evidence="3">The sequence shown here is derived from an EMBL/GenBank/DDBJ whole genome shotgun (WGS) entry which is preliminary data.</text>
</comment>
<dbReference type="PANTHER" id="PTHR46797">
    <property type="entry name" value="HTH-TYPE TRANSCRIPTIONAL REGULATOR"/>
    <property type="match status" value="1"/>
</dbReference>
<dbReference type="EMBL" id="BAABFR010000089">
    <property type="protein sequence ID" value="GAA4401580.1"/>
    <property type="molecule type" value="Genomic_DNA"/>
</dbReference>
<dbReference type="SUPFAM" id="SSF51182">
    <property type="entry name" value="RmlC-like cupins"/>
    <property type="match status" value="1"/>
</dbReference>
<accession>A0ABP8K7G6</accession>
<organism evidence="3 4">
    <name type="scientific">Tsukamurella soli</name>
    <dbReference type="NCBI Taxonomy" id="644556"/>
    <lineage>
        <taxon>Bacteria</taxon>
        <taxon>Bacillati</taxon>
        <taxon>Actinomycetota</taxon>
        <taxon>Actinomycetes</taxon>
        <taxon>Mycobacteriales</taxon>
        <taxon>Tsukamurellaceae</taxon>
        <taxon>Tsukamurella</taxon>
    </lineage>
</organism>
<feature type="domain" description="HTH cro/C1-type" evidence="2">
    <location>
        <begin position="20"/>
        <end position="74"/>
    </location>
</feature>
<dbReference type="SUPFAM" id="SSF47413">
    <property type="entry name" value="lambda repressor-like DNA-binding domains"/>
    <property type="match status" value="1"/>
</dbReference>
<evidence type="ECO:0000259" key="2">
    <source>
        <dbReference type="PROSITE" id="PS50943"/>
    </source>
</evidence>
<evidence type="ECO:0000313" key="3">
    <source>
        <dbReference type="EMBL" id="GAA4401580.1"/>
    </source>
</evidence>
<dbReference type="Proteomes" id="UP001500635">
    <property type="component" value="Unassembled WGS sequence"/>
</dbReference>
<gene>
    <name evidence="3" type="ORF">GCM10023147_41300</name>
</gene>
<dbReference type="InterPro" id="IPR010982">
    <property type="entry name" value="Lambda_DNA-bd_dom_sf"/>
</dbReference>
<evidence type="ECO:0000256" key="1">
    <source>
        <dbReference type="ARBA" id="ARBA00023125"/>
    </source>
</evidence>
<dbReference type="InterPro" id="IPR001387">
    <property type="entry name" value="Cro/C1-type_HTH"/>
</dbReference>
<keyword evidence="1" id="KW-0238">DNA-binding</keyword>